<dbReference type="PANTHER" id="PTHR40460:SF1">
    <property type="entry name" value="CSBD-LIKE DOMAIN-CONTAINING PROTEIN"/>
    <property type="match status" value="1"/>
</dbReference>
<gene>
    <name evidence="2" type="ORF">BK809_0007852</name>
</gene>
<name>A0A1S8BJP5_9PEZI</name>
<dbReference type="EMBL" id="MSZU01000076">
    <property type="protein sequence ID" value="OMP87762.1"/>
    <property type="molecule type" value="Genomic_DNA"/>
</dbReference>
<proteinExistence type="predicted"/>
<sequence>MSDKNTSTLQSYVDSATSAVQSAVGAVTGNTADKQQAQDKKAEAQAKDDLSHASAKAGPFTVSSSGVAKDDPNRTEGSWNQTVGSGKEMVGNLVGSEALKQEGARQNQEGKGQEAQGQLTDLGGGISDRVGGGISDRVGGAVGGAVAGLTGNEKAKADYERQHDQGKTAQRGVEADLQKQAEAQK</sequence>
<feature type="compositionally biased region" description="Polar residues" evidence="1">
    <location>
        <begin position="104"/>
        <end position="119"/>
    </location>
</feature>
<feature type="compositionally biased region" description="Basic and acidic residues" evidence="1">
    <location>
        <begin position="36"/>
        <end position="51"/>
    </location>
</feature>
<accession>A0A1S8BJP5</accession>
<dbReference type="Proteomes" id="UP000190776">
    <property type="component" value="Unassembled WGS sequence"/>
</dbReference>
<feature type="compositionally biased region" description="Polar residues" evidence="1">
    <location>
        <begin position="75"/>
        <end position="84"/>
    </location>
</feature>
<dbReference type="SUPFAM" id="SSF69047">
    <property type="entry name" value="Hypothetical protein YjbJ"/>
    <property type="match status" value="1"/>
</dbReference>
<evidence type="ECO:0000313" key="2">
    <source>
        <dbReference type="EMBL" id="OMP87762.1"/>
    </source>
</evidence>
<evidence type="ECO:0008006" key="4">
    <source>
        <dbReference type="Google" id="ProtNLM"/>
    </source>
</evidence>
<evidence type="ECO:0000256" key="1">
    <source>
        <dbReference type="SAM" id="MobiDB-lite"/>
    </source>
</evidence>
<dbReference type="InterPro" id="IPR036629">
    <property type="entry name" value="YjbJ_sf"/>
</dbReference>
<dbReference type="AlphaFoldDB" id="A0A1S8BJP5"/>
<comment type="caution">
    <text evidence="2">The sequence shown here is derived from an EMBL/GenBank/DDBJ whole genome shotgun (WGS) entry which is preliminary data.</text>
</comment>
<feature type="compositionally biased region" description="Basic and acidic residues" evidence="1">
    <location>
        <begin position="173"/>
        <end position="185"/>
    </location>
</feature>
<protein>
    <recommendedName>
        <fullName evidence="4">CsbD-like domain-containing protein</fullName>
    </recommendedName>
</protein>
<reference evidence="2 3" key="1">
    <citation type="submission" date="2017-01" db="EMBL/GenBank/DDBJ databases">
        <title>Draft genome sequence of Diplodia seriata F98.1, a fungal species involved in grapevine trunk diseases.</title>
        <authorList>
            <person name="Robert-Siegwald G."/>
            <person name="Vallet J."/>
            <person name="Abou-Mansour E."/>
            <person name="Xu J."/>
            <person name="Rey P."/>
            <person name="Bertsch C."/>
            <person name="Rego C."/>
            <person name="Larignon P."/>
            <person name="Fontaine F."/>
            <person name="Lebrun M.-H."/>
        </authorList>
    </citation>
    <scope>NUCLEOTIDE SEQUENCE [LARGE SCALE GENOMIC DNA]</scope>
    <source>
        <strain evidence="2 3">F98.1</strain>
    </source>
</reference>
<dbReference type="STRING" id="420778.A0A1S8BJP5"/>
<dbReference type="OrthoDB" id="5309565at2759"/>
<feature type="region of interest" description="Disordered" evidence="1">
    <location>
        <begin position="27"/>
        <end position="185"/>
    </location>
</feature>
<organism evidence="2 3">
    <name type="scientific">Diplodia seriata</name>
    <dbReference type="NCBI Taxonomy" id="420778"/>
    <lineage>
        <taxon>Eukaryota</taxon>
        <taxon>Fungi</taxon>
        <taxon>Dikarya</taxon>
        <taxon>Ascomycota</taxon>
        <taxon>Pezizomycotina</taxon>
        <taxon>Dothideomycetes</taxon>
        <taxon>Dothideomycetes incertae sedis</taxon>
        <taxon>Botryosphaeriales</taxon>
        <taxon>Botryosphaeriaceae</taxon>
        <taxon>Diplodia</taxon>
    </lineage>
</organism>
<evidence type="ECO:0000313" key="3">
    <source>
        <dbReference type="Proteomes" id="UP000190776"/>
    </source>
</evidence>
<feature type="compositionally biased region" description="Basic and acidic residues" evidence="1">
    <location>
        <begin position="153"/>
        <end position="166"/>
    </location>
</feature>
<dbReference type="PANTHER" id="PTHR40460">
    <property type="entry name" value="CHROMOSOME 1, WHOLE GENOME SHOTGUN SEQUENCE"/>
    <property type="match status" value="1"/>
</dbReference>
<feature type="compositionally biased region" description="Gly residues" evidence="1">
    <location>
        <begin position="122"/>
        <end position="146"/>
    </location>
</feature>